<evidence type="ECO:0000256" key="11">
    <source>
        <dbReference type="SAM" id="Phobius"/>
    </source>
</evidence>
<feature type="transmembrane region" description="Helical" evidence="11">
    <location>
        <begin position="353"/>
        <end position="373"/>
    </location>
</feature>
<keyword evidence="6 11" id="KW-0472">Membrane</keyword>
<protein>
    <recommendedName>
        <fullName evidence="12">G-protein coupled receptors family 1 profile domain-containing protein</fullName>
    </recommendedName>
</protein>
<gene>
    <name evidence="13" type="ORF">CVLEPA_LOCUS26537</name>
</gene>
<comment type="subcellular location">
    <subcellularLocation>
        <location evidence="1">Cell membrane</location>
        <topology evidence="1">Multi-pass membrane protein</topology>
    </subcellularLocation>
</comment>
<reference evidence="13 14" key="1">
    <citation type="submission" date="2024-02" db="EMBL/GenBank/DDBJ databases">
        <authorList>
            <person name="Daric V."/>
            <person name="Darras S."/>
        </authorList>
    </citation>
    <scope>NUCLEOTIDE SEQUENCE [LARGE SCALE GENOMIC DNA]</scope>
</reference>
<evidence type="ECO:0000256" key="7">
    <source>
        <dbReference type="ARBA" id="ARBA00023170"/>
    </source>
</evidence>
<feature type="domain" description="G-protein coupled receptors family 1 profile" evidence="12">
    <location>
        <begin position="43"/>
        <end position="411"/>
    </location>
</feature>
<evidence type="ECO:0000313" key="14">
    <source>
        <dbReference type="Proteomes" id="UP001642483"/>
    </source>
</evidence>
<dbReference type="Gene3D" id="1.20.1070.10">
    <property type="entry name" value="Rhodopsin 7-helix transmembrane proteins"/>
    <property type="match status" value="2"/>
</dbReference>
<feature type="transmembrane region" description="Helical" evidence="11">
    <location>
        <begin position="65"/>
        <end position="84"/>
    </location>
</feature>
<organism evidence="13 14">
    <name type="scientific">Clavelina lepadiformis</name>
    <name type="common">Light-bulb sea squirt</name>
    <name type="synonym">Ascidia lepadiformis</name>
    <dbReference type="NCBI Taxonomy" id="159417"/>
    <lineage>
        <taxon>Eukaryota</taxon>
        <taxon>Metazoa</taxon>
        <taxon>Chordata</taxon>
        <taxon>Tunicata</taxon>
        <taxon>Ascidiacea</taxon>
        <taxon>Aplousobranchia</taxon>
        <taxon>Clavelinidae</taxon>
        <taxon>Clavelina</taxon>
    </lineage>
</organism>
<comment type="similarity">
    <text evidence="9">Belongs to the G-protein coupled receptor 1 family.</text>
</comment>
<keyword evidence="8 9" id="KW-0807">Transducer</keyword>
<dbReference type="PROSITE" id="PS00237">
    <property type="entry name" value="G_PROTEIN_RECEP_F1_1"/>
    <property type="match status" value="1"/>
</dbReference>
<dbReference type="PROSITE" id="PS50262">
    <property type="entry name" value="G_PROTEIN_RECEP_F1_2"/>
    <property type="match status" value="1"/>
</dbReference>
<dbReference type="Proteomes" id="UP001642483">
    <property type="component" value="Unassembled WGS sequence"/>
</dbReference>
<keyword evidence="14" id="KW-1185">Reference proteome</keyword>
<evidence type="ECO:0000256" key="2">
    <source>
        <dbReference type="ARBA" id="ARBA00022475"/>
    </source>
</evidence>
<dbReference type="SUPFAM" id="SSF81321">
    <property type="entry name" value="Family A G protein-coupled receptor-like"/>
    <property type="match status" value="1"/>
</dbReference>
<feature type="compositionally biased region" description="Polar residues" evidence="10">
    <location>
        <begin position="452"/>
        <end position="462"/>
    </location>
</feature>
<keyword evidence="3 9" id="KW-0812">Transmembrane</keyword>
<evidence type="ECO:0000256" key="8">
    <source>
        <dbReference type="ARBA" id="ARBA00023224"/>
    </source>
</evidence>
<feature type="transmembrane region" description="Helical" evidence="11">
    <location>
        <begin position="145"/>
        <end position="166"/>
    </location>
</feature>
<feature type="region of interest" description="Disordered" evidence="10">
    <location>
        <begin position="258"/>
        <end position="279"/>
    </location>
</feature>
<evidence type="ECO:0000256" key="10">
    <source>
        <dbReference type="SAM" id="MobiDB-lite"/>
    </source>
</evidence>
<dbReference type="CDD" id="cd00637">
    <property type="entry name" value="7tm_classA_rhodopsin-like"/>
    <property type="match status" value="1"/>
</dbReference>
<accession>A0ABP0GR24</accession>
<evidence type="ECO:0000259" key="12">
    <source>
        <dbReference type="PROSITE" id="PS50262"/>
    </source>
</evidence>
<evidence type="ECO:0000256" key="5">
    <source>
        <dbReference type="ARBA" id="ARBA00023040"/>
    </source>
</evidence>
<dbReference type="PANTHER" id="PTHR24229:SF109">
    <property type="entry name" value="SOMATOSTATIN RECEPTOR TYPE 2-LIKE"/>
    <property type="match status" value="1"/>
</dbReference>
<name>A0ABP0GR24_CLALP</name>
<feature type="region of interest" description="Disordered" evidence="10">
    <location>
        <begin position="429"/>
        <end position="464"/>
    </location>
</feature>
<keyword evidence="2" id="KW-1003">Cell membrane</keyword>
<dbReference type="InterPro" id="IPR017452">
    <property type="entry name" value="GPCR_Rhodpsn_7TM"/>
</dbReference>
<evidence type="ECO:0000256" key="6">
    <source>
        <dbReference type="ARBA" id="ARBA00023136"/>
    </source>
</evidence>
<comment type="caution">
    <text evidence="13">The sequence shown here is derived from an EMBL/GenBank/DDBJ whole genome shotgun (WGS) entry which is preliminary data.</text>
</comment>
<dbReference type="Pfam" id="PF00001">
    <property type="entry name" value="7tm_1"/>
    <property type="match status" value="2"/>
</dbReference>
<evidence type="ECO:0000256" key="3">
    <source>
        <dbReference type="ARBA" id="ARBA00022692"/>
    </source>
</evidence>
<evidence type="ECO:0000256" key="1">
    <source>
        <dbReference type="ARBA" id="ARBA00004651"/>
    </source>
</evidence>
<dbReference type="PANTHER" id="PTHR24229">
    <property type="entry name" value="NEUROPEPTIDES RECEPTOR"/>
    <property type="match status" value="1"/>
</dbReference>
<evidence type="ECO:0000256" key="9">
    <source>
        <dbReference type="RuleBase" id="RU000688"/>
    </source>
</evidence>
<keyword evidence="5 9" id="KW-0297">G-protein coupled receptor</keyword>
<evidence type="ECO:0000313" key="13">
    <source>
        <dbReference type="EMBL" id="CAK8693229.1"/>
    </source>
</evidence>
<feature type="transmembrane region" description="Helical" evidence="11">
    <location>
        <begin position="104"/>
        <end position="125"/>
    </location>
</feature>
<dbReference type="EMBL" id="CAWYQH010000130">
    <property type="protein sequence ID" value="CAK8693229.1"/>
    <property type="molecule type" value="Genomic_DNA"/>
</dbReference>
<dbReference type="PRINTS" id="PR00237">
    <property type="entry name" value="GPCRRHODOPSN"/>
</dbReference>
<evidence type="ECO:0000256" key="4">
    <source>
        <dbReference type="ARBA" id="ARBA00022989"/>
    </source>
</evidence>
<sequence>MSLIATSNGPLTEVEKEICKIQQEPQIAFGVVMIALIIIGLVGNILVIVTILLLQEFKKSVTNWYILQLALADTLFLAMLSLTAQSSIIGRWIHPEWVCKFKEGVIFINYYASIYFLVVMSLDRYLAVTKAFASSTWVTSLRSPIASYIISIVGWSASILACIILYQNAKVNDCQICGFDFGHLSNIPTSQHVTASQTTNENFTEINVNMTSPEGDENTIDFSENLDEFEAGFFDYELPYEVLRQIYEDYLNEAMKRSQSTASPDVKPTAPTLSGEEEETTSTEGLKYVLTFHRFCKHTNQPTLFVWLWTNFIIAFLIPLFLISFFYGMIISTIMKAKSVGNSESQRTYRRKVTMIVLGLVILFVVSWSPWYIVKIAQIYGIDLGLEACRTLVDAVRAIAYLNSALNPYFYSFLGSHFRDRLMRAGKKVRIPSTKGSRLSSGGSGRRRRKWSTSNSGSNKQVRMQCVKQGEAPKEEELMVQSTAQKTERTILPIV</sequence>
<feature type="transmembrane region" description="Helical" evidence="11">
    <location>
        <begin position="27"/>
        <end position="53"/>
    </location>
</feature>
<dbReference type="InterPro" id="IPR000276">
    <property type="entry name" value="GPCR_Rhodpsn"/>
</dbReference>
<keyword evidence="7 9" id="KW-0675">Receptor</keyword>
<proteinExistence type="inferred from homology"/>
<keyword evidence="4 11" id="KW-1133">Transmembrane helix</keyword>
<feature type="transmembrane region" description="Helical" evidence="11">
    <location>
        <begin position="304"/>
        <end position="332"/>
    </location>
</feature>